<evidence type="ECO:0000313" key="5">
    <source>
        <dbReference type="Proteomes" id="UP000254925"/>
    </source>
</evidence>
<feature type="transmembrane region" description="Helical" evidence="2">
    <location>
        <begin position="219"/>
        <end position="239"/>
    </location>
</feature>
<feature type="region of interest" description="Disordered" evidence="1">
    <location>
        <begin position="1"/>
        <end position="23"/>
    </location>
</feature>
<proteinExistence type="predicted"/>
<protein>
    <submittedName>
        <fullName evidence="4">Uncharacterized protein DUF4339</fullName>
    </submittedName>
</protein>
<keyword evidence="5" id="KW-1185">Reference proteome</keyword>
<accession>A0A370H5Z6</accession>
<keyword evidence="2" id="KW-0812">Transmembrane</keyword>
<evidence type="ECO:0000259" key="3">
    <source>
        <dbReference type="Pfam" id="PF14237"/>
    </source>
</evidence>
<gene>
    <name evidence="4" type="ORF">DES45_11915</name>
</gene>
<comment type="caution">
    <text evidence="4">The sequence shown here is derived from an EMBL/GenBank/DDBJ whole genome shotgun (WGS) entry which is preliminary data.</text>
</comment>
<sequence length="315" mass="34286">MSSTSDNPVSNITGSPEGTGNTRLTKFPVVNLKELADLHWANPDILRQIEAALAPKSTPAAVRLQIRIQDRLSELESQSAHGAVAEISQEEPPAVLVKLEGQGSHEASKTLEQVHTDRFWYVQHEGQNKGPYEFTKLVHLISAHKIAPTTLVWRAGWLEWKKASDVQGLFSPPDLSASHANKSAHLENQGRSDALGAIQNRHNNEIAISHEPESAFTKYFIGSNWLYGLILLVIFGVFVASHNPVVGTVIVGGAATGVVTQLLVLTWRKTAGKPLHRVLAVLGVLIIAAISQMVLSEMSRHLSSAVLRNTGIRVQ</sequence>
<reference evidence="4 5" key="1">
    <citation type="submission" date="2018-07" db="EMBL/GenBank/DDBJ databases">
        <title>Genomic Encyclopedia of Type Strains, Phase IV (KMG-IV): sequencing the most valuable type-strain genomes for metagenomic binning, comparative biology and taxonomic classification.</title>
        <authorList>
            <person name="Goeker M."/>
        </authorList>
    </citation>
    <scope>NUCLEOTIDE SEQUENCE [LARGE SCALE GENOMIC DNA]</scope>
    <source>
        <strain evidence="4 5">DSM 14364</strain>
    </source>
</reference>
<dbReference type="InterPro" id="IPR025640">
    <property type="entry name" value="GYF_2"/>
</dbReference>
<dbReference type="AlphaFoldDB" id="A0A370H5Z6"/>
<organism evidence="4 5">
    <name type="scientific">Microvirga subterranea</name>
    <dbReference type="NCBI Taxonomy" id="186651"/>
    <lineage>
        <taxon>Bacteria</taxon>
        <taxon>Pseudomonadati</taxon>
        <taxon>Pseudomonadota</taxon>
        <taxon>Alphaproteobacteria</taxon>
        <taxon>Hyphomicrobiales</taxon>
        <taxon>Methylobacteriaceae</taxon>
        <taxon>Microvirga</taxon>
    </lineage>
</organism>
<dbReference type="OrthoDB" id="9764015at2"/>
<dbReference type="Proteomes" id="UP000254925">
    <property type="component" value="Unassembled WGS sequence"/>
</dbReference>
<feature type="transmembrane region" description="Helical" evidence="2">
    <location>
        <begin position="245"/>
        <end position="266"/>
    </location>
</feature>
<feature type="domain" description="GYF" evidence="3">
    <location>
        <begin position="120"/>
        <end position="169"/>
    </location>
</feature>
<evidence type="ECO:0000313" key="4">
    <source>
        <dbReference type="EMBL" id="RDI51232.1"/>
    </source>
</evidence>
<dbReference type="EMBL" id="QQBB01000019">
    <property type="protein sequence ID" value="RDI51232.1"/>
    <property type="molecule type" value="Genomic_DNA"/>
</dbReference>
<keyword evidence="2" id="KW-0472">Membrane</keyword>
<evidence type="ECO:0000256" key="2">
    <source>
        <dbReference type="SAM" id="Phobius"/>
    </source>
</evidence>
<evidence type="ECO:0000256" key="1">
    <source>
        <dbReference type="SAM" id="MobiDB-lite"/>
    </source>
</evidence>
<feature type="transmembrane region" description="Helical" evidence="2">
    <location>
        <begin position="278"/>
        <end position="295"/>
    </location>
</feature>
<dbReference type="Pfam" id="PF14237">
    <property type="entry name" value="GYF_2"/>
    <property type="match status" value="1"/>
</dbReference>
<name>A0A370H5Z6_9HYPH</name>
<dbReference type="RefSeq" id="WP_114773239.1">
    <property type="nucleotide sequence ID" value="NZ_QQBB01000019.1"/>
</dbReference>
<keyword evidence="2" id="KW-1133">Transmembrane helix</keyword>